<feature type="transmembrane region" description="Helical" evidence="7">
    <location>
        <begin position="122"/>
        <end position="144"/>
    </location>
</feature>
<keyword evidence="5 7" id="KW-1133">Transmembrane helix</keyword>
<dbReference type="InterPro" id="IPR000515">
    <property type="entry name" value="MetI-like"/>
</dbReference>
<dbReference type="OrthoDB" id="9794684at2"/>
<evidence type="ECO:0000256" key="1">
    <source>
        <dbReference type="ARBA" id="ARBA00004651"/>
    </source>
</evidence>
<dbReference type="RefSeq" id="WP_015439862.1">
    <property type="nucleotide sequence ID" value="NC_020520.1"/>
</dbReference>
<dbReference type="CDD" id="cd06261">
    <property type="entry name" value="TM_PBP2"/>
    <property type="match status" value="1"/>
</dbReference>
<dbReference type="Pfam" id="PF00528">
    <property type="entry name" value="BPD_transp_1"/>
    <property type="match status" value="1"/>
</dbReference>
<evidence type="ECO:0000256" key="4">
    <source>
        <dbReference type="ARBA" id="ARBA00022692"/>
    </source>
</evidence>
<dbReference type="PROSITE" id="PS50928">
    <property type="entry name" value="ABC_TM1"/>
    <property type="match status" value="1"/>
</dbReference>
<accession>A0A6C7DUW4</accession>
<proteinExistence type="inferred from homology"/>
<dbReference type="Proteomes" id="UP000011863">
    <property type="component" value="Chromosome"/>
</dbReference>
<sequence length="299" mass="33140">MAIFTRAPKAEPILGQNRIVANLLALLTWFIGLLFFFPLFWMVLNGFKEEADASASPKLFFEPTLDRFSEVTEDSQGLLSFTEAFGNSFWVVLISTILVMALAIPAAYALAIRPMKKWRDILFFFISTKFLPIVGAIMPIWIIARDIKFSFWFIEIDGLLGTRTVLVILYTAMNLPLAVWMLRSFFAEVPKELIEASQIDGCSLLGQIRQVILPIVAPGVAATALLCVIFAWNEFFLAIQLNPTGASTIPVWVNSQQKFQGQFIAGLSAASVLATLPVVVAGWVAQKRMIRGLAMGAIK</sequence>
<evidence type="ECO:0000256" key="3">
    <source>
        <dbReference type="ARBA" id="ARBA00022475"/>
    </source>
</evidence>
<evidence type="ECO:0000256" key="5">
    <source>
        <dbReference type="ARBA" id="ARBA00022989"/>
    </source>
</evidence>
<keyword evidence="3" id="KW-1003">Cell membrane</keyword>
<comment type="subcellular location">
    <subcellularLocation>
        <location evidence="1 7">Cell membrane</location>
        <topology evidence="1 7">Multi-pass membrane protein</topology>
    </subcellularLocation>
</comment>
<feature type="transmembrane region" description="Helical" evidence="7">
    <location>
        <begin position="89"/>
        <end position="110"/>
    </location>
</feature>
<feature type="transmembrane region" description="Helical" evidence="7">
    <location>
        <begin position="164"/>
        <end position="182"/>
    </location>
</feature>
<evidence type="ECO:0000313" key="9">
    <source>
        <dbReference type="EMBL" id="BAN00614.1"/>
    </source>
</evidence>
<name>A0A6C7DUW4_ILUCY</name>
<dbReference type="GO" id="GO:0005886">
    <property type="term" value="C:plasma membrane"/>
    <property type="evidence" value="ECO:0007669"/>
    <property type="project" value="UniProtKB-SubCell"/>
</dbReference>
<feature type="transmembrane region" description="Helical" evidence="7">
    <location>
        <begin position="263"/>
        <end position="285"/>
    </location>
</feature>
<keyword evidence="6 7" id="KW-0472">Membrane</keyword>
<dbReference type="InterPro" id="IPR035906">
    <property type="entry name" value="MetI-like_sf"/>
</dbReference>
<keyword evidence="4 7" id="KW-0812">Transmembrane</keyword>
<feature type="transmembrane region" description="Helical" evidence="7">
    <location>
        <begin position="20"/>
        <end position="44"/>
    </location>
</feature>
<gene>
    <name evidence="9" type="ORF">YM304_03000</name>
</gene>
<organism evidence="9 10">
    <name type="scientific">Ilumatobacter coccineus (strain NBRC 103263 / KCTC 29153 / YM16-304)</name>
    <dbReference type="NCBI Taxonomy" id="1313172"/>
    <lineage>
        <taxon>Bacteria</taxon>
        <taxon>Bacillati</taxon>
        <taxon>Actinomycetota</taxon>
        <taxon>Acidimicrobiia</taxon>
        <taxon>Acidimicrobiales</taxon>
        <taxon>Ilumatobacteraceae</taxon>
        <taxon>Ilumatobacter</taxon>
    </lineage>
</organism>
<dbReference type="SUPFAM" id="SSF161098">
    <property type="entry name" value="MetI-like"/>
    <property type="match status" value="1"/>
</dbReference>
<protein>
    <submittedName>
        <fullName evidence="9">Putative sugar ABC transporter permease protein</fullName>
    </submittedName>
</protein>
<dbReference type="AlphaFoldDB" id="A0A6C7DUW4"/>
<reference evidence="9 10" key="1">
    <citation type="journal article" date="2013" name="Int. J. Syst. Evol. Microbiol.">
        <title>Ilumatobacter nonamiense sp. nov. and Ilumatobacter coccineum sp. nov., isolated from seashore sand.</title>
        <authorList>
            <person name="Matsumoto A."/>
            <person name="Kasai H."/>
            <person name="Matsuo Y."/>
            <person name="Shizuri Y."/>
            <person name="Ichikawa N."/>
            <person name="Fujita N."/>
            <person name="Omura S."/>
            <person name="Takahashi Y."/>
        </authorList>
    </citation>
    <scope>NUCLEOTIDE SEQUENCE [LARGE SCALE GENOMIC DNA]</scope>
    <source>
        <strain evidence="10">NBRC 103263 / KCTC 29153 / YM16-304</strain>
    </source>
</reference>
<evidence type="ECO:0000256" key="6">
    <source>
        <dbReference type="ARBA" id="ARBA00023136"/>
    </source>
</evidence>
<evidence type="ECO:0000259" key="8">
    <source>
        <dbReference type="PROSITE" id="PS50928"/>
    </source>
</evidence>
<feature type="domain" description="ABC transmembrane type-1" evidence="8">
    <location>
        <begin position="85"/>
        <end position="285"/>
    </location>
</feature>
<evidence type="ECO:0000313" key="10">
    <source>
        <dbReference type="Proteomes" id="UP000011863"/>
    </source>
</evidence>
<dbReference type="PANTHER" id="PTHR32243:SF52">
    <property type="entry name" value="ABC TRANSPORTER PERMEASE PROTEIN"/>
    <property type="match status" value="1"/>
</dbReference>
<evidence type="ECO:0000256" key="7">
    <source>
        <dbReference type="RuleBase" id="RU363032"/>
    </source>
</evidence>
<dbReference type="PANTHER" id="PTHR32243">
    <property type="entry name" value="MALTOSE TRANSPORT SYSTEM PERMEASE-RELATED"/>
    <property type="match status" value="1"/>
</dbReference>
<evidence type="ECO:0000256" key="2">
    <source>
        <dbReference type="ARBA" id="ARBA00022448"/>
    </source>
</evidence>
<dbReference type="EMBL" id="AP012057">
    <property type="protein sequence ID" value="BAN00614.1"/>
    <property type="molecule type" value="Genomic_DNA"/>
</dbReference>
<dbReference type="KEGG" id="aym:YM304_03000"/>
<comment type="similarity">
    <text evidence="7">Belongs to the binding-protein-dependent transport system permease family.</text>
</comment>
<keyword evidence="10" id="KW-1185">Reference proteome</keyword>
<dbReference type="GO" id="GO:0055085">
    <property type="term" value="P:transmembrane transport"/>
    <property type="evidence" value="ECO:0007669"/>
    <property type="project" value="InterPro"/>
</dbReference>
<dbReference type="Gene3D" id="1.10.3720.10">
    <property type="entry name" value="MetI-like"/>
    <property type="match status" value="1"/>
</dbReference>
<dbReference type="InterPro" id="IPR050901">
    <property type="entry name" value="BP-dep_ABC_trans_perm"/>
</dbReference>
<feature type="transmembrane region" description="Helical" evidence="7">
    <location>
        <begin position="211"/>
        <end position="232"/>
    </location>
</feature>
<keyword evidence="2 7" id="KW-0813">Transport</keyword>